<proteinExistence type="predicted"/>
<reference evidence="1" key="1">
    <citation type="submission" date="2018-10" db="EMBL/GenBank/DDBJ databases">
        <title>Hidden diversity of soil giant viruses.</title>
        <authorList>
            <person name="Schulz F."/>
            <person name="Alteio L."/>
            <person name="Goudeau D."/>
            <person name="Ryan E.M."/>
            <person name="Malmstrom R.R."/>
            <person name="Blanchard J."/>
            <person name="Woyke T."/>
        </authorList>
    </citation>
    <scope>NUCLEOTIDE SEQUENCE</scope>
    <source>
        <strain evidence="1">FNV1</strain>
    </source>
</reference>
<sequence length="119" mass="13951">MNYTVTNVPLKKLNTYDTSKRKCEHHKFVDDTEFMMYTITKCKKETAFVFDPEDFDVVNGHEWYSRGNGTTIYYTGRHGNTLLEIYLIKVIQNKHYPGEIVVFVESGKPDFRKSNLTVI</sequence>
<accession>A0A3G4ZWN0</accession>
<organism evidence="1">
    <name type="scientific">Faunusvirus sp</name>
    <dbReference type="NCBI Taxonomy" id="2487766"/>
    <lineage>
        <taxon>Viruses</taxon>
        <taxon>Varidnaviria</taxon>
        <taxon>Bamfordvirae</taxon>
        <taxon>Nucleocytoviricota</taxon>
        <taxon>Megaviricetes</taxon>
        <taxon>Imitervirales</taxon>
        <taxon>Mimiviridae</taxon>
    </lineage>
</organism>
<dbReference type="EMBL" id="MK072139">
    <property type="protein sequence ID" value="AYV79322.1"/>
    <property type="molecule type" value="Genomic_DNA"/>
</dbReference>
<protein>
    <submittedName>
        <fullName evidence="1">Uncharacterized protein</fullName>
    </submittedName>
</protein>
<evidence type="ECO:0000313" key="1">
    <source>
        <dbReference type="EMBL" id="AYV79322.1"/>
    </source>
</evidence>
<gene>
    <name evidence="1" type="ORF">Faunusvirus8_39</name>
</gene>
<name>A0A3G4ZWN0_9VIRU</name>